<gene>
    <name evidence="2" type="ORF">PHLGIDRAFT_67367</name>
</gene>
<dbReference type="InterPro" id="IPR047122">
    <property type="entry name" value="Trans-enoyl_RdTase-like"/>
</dbReference>
<sequence>MATKAKALYLLEPKGPYAVQEKDIPQPGPGEVLVQIHATALNPVDWKIHDYNFFIKDYPSILGTDSSGVVAKLGEGVTAFAVGDRVLHQGYFDNTHATFQQYAIVPAEIVAKLPDNLSFDQGSTIPLTLATAALGLYNTKANKGIELFPPWEEGGRNKYAGQPIFIYGGSSSVGQHTIQLAKLSGFSPIITTASKHNEAYLKSIGATHVIDRTLPAAEVQSAVKAITSEPIKVAYDTISLPDTQNLTYDILAPGGSLVLVLEQNIDKEKITKDKFVAQVFGNVHVPDQRKLGVSLYSKLTELLAAGDIKPNNVEVLPNGLAGIPDGLEKLKKGVSASKLVGRPQE</sequence>
<dbReference type="AlphaFoldDB" id="A0A0C3PQV2"/>
<dbReference type="Pfam" id="PF00107">
    <property type="entry name" value="ADH_zinc_N"/>
    <property type="match status" value="1"/>
</dbReference>
<dbReference type="SUPFAM" id="SSF50129">
    <property type="entry name" value="GroES-like"/>
    <property type="match status" value="1"/>
</dbReference>
<dbReference type="OrthoDB" id="3233595at2759"/>
<accession>A0A0C3PQV2</accession>
<organism evidence="2 3">
    <name type="scientific">Phlebiopsis gigantea (strain 11061_1 CR5-6)</name>
    <name type="common">White-rot fungus</name>
    <name type="synonym">Peniophora gigantea</name>
    <dbReference type="NCBI Taxonomy" id="745531"/>
    <lineage>
        <taxon>Eukaryota</taxon>
        <taxon>Fungi</taxon>
        <taxon>Dikarya</taxon>
        <taxon>Basidiomycota</taxon>
        <taxon>Agaricomycotina</taxon>
        <taxon>Agaricomycetes</taxon>
        <taxon>Polyporales</taxon>
        <taxon>Phanerochaetaceae</taxon>
        <taxon>Phlebiopsis</taxon>
    </lineage>
</organism>
<dbReference type="Gene3D" id="3.40.50.720">
    <property type="entry name" value="NAD(P)-binding Rossmann-like Domain"/>
    <property type="match status" value="1"/>
</dbReference>
<dbReference type="InterPro" id="IPR013154">
    <property type="entry name" value="ADH-like_N"/>
</dbReference>
<dbReference type="EMBL" id="KN840465">
    <property type="protein sequence ID" value="KIP09543.1"/>
    <property type="molecule type" value="Genomic_DNA"/>
</dbReference>
<dbReference type="InterPro" id="IPR020843">
    <property type="entry name" value="ER"/>
</dbReference>
<name>A0A0C3PQV2_PHLG1</name>
<evidence type="ECO:0000313" key="3">
    <source>
        <dbReference type="Proteomes" id="UP000053257"/>
    </source>
</evidence>
<evidence type="ECO:0000259" key="1">
    <source>
        <dbReference type="SMART" id="SM00829"/>
    </source>
</evidence>
<dbReference type="STRING" id="745531.A0A0C3PQV2"/>
<dbReference type="Pfam" id="PF08240">
    <property type="entry name" value="ADH_N"/>
    <property type="match status" value="1"/>
</dbReference>
<dbReference type="SMART" id="SM00829">
    <property type="entry name" value="PKS_ER"/>
    <property type="match status" value="1"/>
</dbReference>
<dbReference type="PANTHER" id="PTHR45348">
    <property type="entry name" value="HYPOTHETICAL OXIDOREDUCTASE (EUROFUNG)"/>
    <property type="match status" value="1"/>
</dbReference>
<evidence type="ECO:0000313" key="2">
    <source>
        <dbReference type="EMBL" id="KIP09543.1"/>
    </source>
</evidence>
<dbReference type="Gene3D" id="3.90.180.10">
    <property type="entry name" value="Medium-chain alcohol dehydrogenases, catalytic domain"/>
    <property type="match status" value="1"/>
</dbReference>
<dbReference type="GO" id="GO:0016651">
    <property type="term" value="F:oxidoreductase activity, acting on NAD(P)H"/>
    <property type="evidence" value="ECO:0007669"/>
    <property type="project" value="InterPro"/>
</dbReference>
<keyword evidence="3" id="KW-1185">Reference proteome</keyword>
<dbReference type="InterPro" id="IPR013149">
    <property type="entry name" value="ADH-like_C"/>
</dbReference>
<dbReference type="CDD" id="cd08249">
    <property type="entry name" value="enoyl_reductase_like"/>
    <property type="match status" value="1"/>
</dbReference>
<dbReference type="HOGENOM" id="CLU_026673_16_5_1"/>
<dbReference type="InterPro" id="IPR011032">
    <property type="entry name" value="GroES-like_sf"/>
</dbReference>
<dbReference type="SUPFAM" id="SSF51735">
    <property type="entry name" value="NAD(P)-binding Rossmann-fold domains"/>
    <property type="match status" value="1"/>
</dbReference>
<proteinExistence type="predicted"/>
<dbReference type="InterPro" id="IPR036291">
    <property type="entry name" value="NAD(P)-bd_dom_sf"/>
</dbReference>
<dbReference type="PANTHER" id="PTHR45348:SF2">
    <property type="entry name" value="ZINC-TYPE ALCOHOL DEHYDROGENASE-LIKE PROTEIN C2E1P3.01"/>
    <property type="match status" value="1"/>
</dbReference>
<dbReference type="Proteomes" id="UP000053257">
    <property type="component" value="Unassembled WGS sequence"/>
</dbReference>
<feature type="domain" description="Enoyl reductase (ER)" evidence="1">
    <location>
        <begin position="15"/>
        <end position="341"/>
    </location>
</feature>
<reference evidence="2 3" key="1">
    <citation type="journal article" date="2014" name="PLoS Genet.">
        <title>Analysis of the Phlebiopsis gigantea genome, transcriptome and secretome provides insight into its pioneer colonization strategies of wood.</title>
        <authorList>
            <person name="Hori C."/>
            <person name="Ishida T."/>
            <person name="Igarashi K."/>
            <person name="Samejima M."/>
            <person name="Suzuki H."/>
            <person name="Master E."/>
            <person name="Ferreira P."/>
            <person name="Ruiz-Duenas F.J."/>
            <person name="Held B."/>
            <person name="Canessa P."/>
            <person name="Larrondo L.F."/>
            <person name="Schmoll M."/>
            <person name="Druzhinina I.S."/>
            <person name="Kubicek C.P."/>
            <person name="Gaskell J.A."/>
            <person name="Kersten P."/>
            <person name="St John F."/>
            <person name="Glasner J."/>
            <person name="Sabat G."/>
            <person name="Splinter BonDurant S."/>
            <person name="Syed K."/>
            <person name="Yadav J."/>
            <person name="Mgbeahuruike A.C."/>
            <person name="Kovalchuk A."/>
            <person name="Asiegbu F.O."/>
            <person name="Lackner G."/>
            <person name="Hoffmeister D."/>
            <person name="Rencoret J."/>
            <person name="Gutierrez A."/>
            <person name="Sun H."/>
            <person name="Lindquist E."/>
            <person name="Barry K."/>
            <person name="Riley R."/>
            <person name="Grigoriev I.V."/>
            <person name="Henrissat B."/>
            <person name="Kues U."/>
            <person name="Berka R.M."/>
            <person name="Martinez A.T."/>
            <person name="Covert S.F."/>
            <person name="Blanchette R.A."/>
            <person name="Cullen D."/>
        </authorList>
    </citation>
    <scope>NUCLEOTIDE SEQUENCE [LARGE SCALE GENOMIC DNA]</scope>
    <source>
        <strain evidence="2 3">11061_1 CR5-6</strain>
    </source>
</reference>
<protein>
    <recommendedName>
        <fullName evidence="1">Enoyl reductase (ER) domain-containing protein</fullName>
    </recommendedName>
</protein>